<dbReference type="InterPro" id="IPR001466">
    <property type="entry name" value="Beta-lactam-related"/>
</dbReference>
<dbReference type="Pfam" id="PF00144">
    <property type="entry name" value="Beta-lactamase"/>
    <property type="match status" value="1"/>
</dbReference>
<gene>
    <name evidence="1" type="ORF">ECE50_028505</name>
</gene>
<accession>A0A433WLJ0</accession>
<dbReference type="EMBL" id="RIAR02000001">
    <property type="protein sequence ID" value="NSL90799.1"/>
    <property type="molecule type" value="Genomic_DNA"/>
</dbReference>
<sequence>MRAIYTCLLYCLTGILAVSCQKKNDKTIISQPGDYSAIDQILTDSVPSVFGGKCFAVLHINGQPAYSRSFGGYTGDTRLLIASCTKWLSAAVLMRLADEGKINLTDTAGKYLPILTANGKGKITIAQLFSHTSGFPGNSQQGYESDAFTTLEAAVNNIARNVPLQSTPGTTFNYGGVSMQVAGRICEVVSGKDWKTLAAEKIFRPCGMNNTDYGLTANPLIGGGARSTANDYMKFLNMLLQKGVASNGTRVLSAAAIAAMEQGYTGLTTVSYSPYPLVWLNTTQFYGIGNWRDFTGAGGTLIENSSPGAFGSHPWINHEKNITGMIFTFLPDGYLTTAPTCLKIRKALR</sequence>
<dbReference type="SUPFAM" id="SSF56601">
    <property type="entry name" value="beta-lactamase/transpeptidase-like"/>
    <property type="match status" value="1"/>
</dbReference>
<dbReference type="AlphaFoldDB" id="A0A433WLJ0"/>
<organism evidence="1 2">
    <name type="scientific">Chitinophaga solisilvae</name>
    <dbReference type="NCBI Taxonomy" id="1233460"/>
    <lineage>
        <taxon>Bacteria</taxon>
        <taxon>Pseudomonadati</taxon>
        <taxon>Bacteroidota</taxon>
        <taxon>Chitinophagia</taxon>
        <taxon>Chitinophagales</taxon>
        <taxon>Chitinophagaceae</taxon>
        <taxon>Chitinophaga</taxon>
    </lineage>
</organism>
<proteinExistence type="predicted"/>
<dbReference type="Gene3D" id="3.40.710.10">
    <property type="entry name" value="DD-peptidase/beta-lactamase superfamily"/>
    <property type="match status" value="1"/>
</dbReference>
<dbReference type="OrthoDB" id="2247630at2"/>
<keyword evidence="2" id="KW-1185">Reference proteome</keyword>
<evidence type="ECO:0000313" key="1">
    <source>
        <dbReference type="EMBL" id="NSL90799.1"/>
    </source>
</evidence>
<evidence type="ECO:0000313" key="2">
    <source>
        <dbReference type="Proteomes" id="UP000281028"/>
    </source>
</evidence>
<dbReference type="InterPro" id="IPR012338">
    <property type="entry name" value="Beta-lactam/transpept-like"/>
</dbReference>
<dbReference type="PANTHER" id="PTHR43283:SF3">
    <property type="entry name" value="BETA-LACTAMASE FAMILY PROTEIN (AFU_ORTHOLOGUE AFUA_5G07500)"/>
    <property type="match status" value="1"/>
</dbReference>
<reference evidence="1" key="1">
    <citation type="submission" date="2020-05" db="EMBL/GenBank/DDBJ databases">
        <title>Chitinophaga laudate sp. nov., isolated from a tropical peat swamp.</title>
        <authorList>
            <person name="Goh C.B.S."/>
            <person name="Lee M.S."/>
            <person name="Parimannan S."/>
            <person name="Pasbakhsh P."/>
            <person name="Yule C.M."/>
            <person name="Rajandas H."/>
            <person name="Loke S."/>
            <person name="Croft L."/>
            <person name="Tan J.B.L."/>
        </authorList>
    </citation>
    <scope>NUCLEOTIDE SEQUENCE</scope>
    <source>
        <strain evidence="1">Mgbs1</strain>
    </source>
</reference>
<dbReference type="PROSITE" id="PS51257">
    <property type="entry name" value="PROKAR_LIPOPROTEIN"/>
    <property type="match status" value="1"/>
</dbReference>
<name>A0A433WLJ0_9BACT</name>
<dbReference type="InterPro" id="IPR050789">
    <property type="entry name" value="Diverse_Enzym_Activities"/>
</dbReference>
<comment type="caution">
    <text evidence="1">The sequence shown here is derived from an EMBL/GenBank/DDBJ whole genome shotgun (WGS) entry which is preliminary data.</text>
</comment>
<dbReference type="PANTHER" id="PTHR43283">
    <property type="entry name" value="BETA-LACTAMASE-RELATED"/>
    <property type="match status" value="1"/>
</dbReference>
<protein>
    <submittedName>
        <fullName evidence="1">Beta-lactamase family protein</fullName>
    </submittedName>
</protein>
<dbReference type="Proteomes" id="UP000281028">
    <property type="component" value="Unassembled WGS sequence"/>
</dbReference>